<keyword evidence="2" id="KW-1185">Reference proteome</keyword>
<dbReference type="Proteomes" id="UP000075901">
    <property type="component" value="Unassembled WGS sequence"/>
</dbReference>
<dbReference type="VEuPathDB" id="VectorBase:AMAM021816"/>
<dbReference type="EnsemblMetazoa" id="AMAM021816-RA">
    <property type="protein sequence ID" value="AMAM021816-PA"/>
    <property type="gene ID" value="AMAM021816"/>
</dbReference>
<reference evidence="2" key="1">
    <citation type="submission" date="2013-09" db="EMBL/GenBank/DDBJ databases">
        <title>The Genome Sequence of Anopheles maculatus species B.</title>
        <authorList>
            <consortium name="The Broad Institute Genomics Platform"/>
            <person name="Neafsey D.E."/>
            <person name="Besansky N."/>
            <person name="Howell P."/>
            <person name="Walton C."/>
            <person name="Young S.K."/>
            <person name="Zeng Q."/>
            <person name="Gargeya S."/>
            <person name="Fitzgerald M."/>
            <person name="Haas B."/>
            <person name="Abouelleil A."/>
            <person name="Allen A.W."/>
            <person name="Alvarado L."/>
            <person name="Arachchi H.M."/>
            <person name="Berlin A.M."/>
            <person name="Chapman S.B."/>
            <person name="Gainer-Dewar J."/>
            <person name="Goldberg J."/>
            <person name="Griggs A."/>
            <person name="Gujja S."/>
            <person name="Hansen M."/>
            <person name="Howarth C."/>
            <person name="Imamovic A."/>
            <person name="Ireland A."/>
            <person name="Larimer J."/>
            <person name="McCowan C."/>
            <person name="Murphy C."/>
            <person name="Pearson M."/>
            <person name="Poon T.W."/>
            <person name="Priest M."/>
            <person name="Roberts A."/>
            <person name="Saif S."/>
            <person name="Shea T."/>
            <person name="Sisk P."/>
            <person name="Sykes S."/>
            <person name="Wortman J."/>
            <person name="Nusbaum C."/>
            <person name="Birren B."/>
        </authorList>
    </citation>
    <scope>NUCLEOTIDE SEQUENCE [LARGE SCALE GENOMIC DNA]</scope>
    <source>
        <strain evidence="2">maculatus3</strain>
    </source>
</reference>
<protein>
    <submittedName>
        <fullName evidence="1">Uncharacterized protein</fullName>
    </submittedName>
</protein>
<name>A0A182T8L6_9DIPT</name>
<accession>A0A182T8L6</accession>
<organism evidence="1 2">
    <name type="scientific">Anopheles maculatus</name>
    <dbReference type="NCBI Taxonomy" id="74869"/>
    <lineage>
        <taxon>Eukaryota</taxon>
        <taxon>Metazoa</taxon>
        <taxon>Ecdysozoa</taxon>
        <taxon>Arthropoda</taxon>
        <taxon>Hexapoda</taxon>
        <taxon>Insecta</taxon>
        <taxon>Pterygota</taxon>
        <taxon>Neoptera</taxon>
        <taxon>Endopterygota</taxon>
        <taxon>Diptera</taxon>
        <taxon>Nematocera</taxon>
        <taxon>Culicoidea</taxon>
        <taxon>Culicidae</taxon>
        <taxon>Anophelinae</taxon>
        <taxon>Anopheles</taxon>
        <taxon>Anopheles maculatus group</taxon>
    </lineage>
</organism>
<evidence type="ECO:0000313" key="2">
    <source>
        <dbReference type="Proteomes" id="UP000075901"/>
    </source>
</evidence>
<evidence type="ECO:0000313" key="1">
    <source>
        <dbReference type="EnsemblMetazoa" id="AMAM021816-PA"/>
    </source>
</evidence>
<proteinExistence type="predicted"/>
<reference evidence="1" key="2">
    <citation type="submission" date="2020-05" db="UniProtKB">
        <authorList>
            <consortium name="EnsemblMetazoa"/>
        </authorList>
    </citation>
    <scope>IDENTIFICATION</scope>
    <source>
        <strain evidence="1">maculatus3</strain>
    </source>
</reference>
<dbReference type="AlphaFoldDB" id="A0A182T8L6"/>
<sequence length="199" mass="21597">MEVVCADSEALVNKFFRTVMDAVRSAYFVAALMPVIAEIAESIESAELASAANLVATSVLISAVFALIPEANWAATELTSVFSVFFRLIRNVSASTTFSFAVCRMYVTSGRYARRVVADLSRSYIIFSERNWRRPTSVTAPSGAPLMAAAIAVLTAPVFDFRSPKPLRTRWNASVSSSEMPVYVSWARAAPKAAPSPLI</sequence>